<evidence type="ECO:0000313" key="3">
    <source>
        <dbReference type="EnsemblMetazoa" id="GPPI048267-PA"/>
    </source>
</evidence>
<feature type="compositionally biased region" description="Polar residues" evidence="1">
    <location>
        <begin position="1"/>
        <end position="18"/>
    </location>
</feature>
<dbReference type="AlphaFoldDB" id="A0A1B0C3Q2"/>
<dbReference type="Pfam" id="PF00171">
    <property type="entry name" value="Aldedh"/>
    <property type="match status" value="1"/>
</dbReference>
<dbReference type="SUPFAM" id="SSF53720">
    <property type="entry name" value="ALDH-like"/>
    <property type="match status" value="1"/>
</dbReference>
<accession>A0A1B0C3Q2</accession>
<reference evidence="3" key="2">
    <citation type="submission" date="2020-05" db="UniProtKB">
        <authorList>
            <consortium name="EnsemblMetazoa"/>
        </authorList>
    </citation>
    <scope>IDENTIFICATION</scope>
    <source>
        <strain evidence="3">IAEA</strain>
    </source>
</reference>
<feature type="region of interest" description="Disordered" evidence="1">
    <location>
        <begin position="1"/>
        <end position="30"/>
    </location>
</feature>
<evidence type="ECO:0000259" key="2">
    <source>
        <dbReference type="Pfam" id="PF00171"/>
    </source>
</evidence>
<evidence type="ECO:0000256" key="1">
    <source>
        <dbReference type="SAM" id="MobiDB-lite"/>
    </source>
</evidence>
<reference evidence="4" key="1">
    <citation type="submission" date="2015-01" db="EMBL/GenBank/DDBJ databases">
        <authorList>
            <person name="Aksoy S."/>
            <person name="Warren W."/>
            <person name="Wilson R.K."/>
        </authorList>
    </citation>
    <scope>NUCLEOTIDE SEQUENCE [LARGE SCALE GENOMIC DNA]</scope>
    <source>
        <strain evidence="4">IAEA</strain>
    </source>
</reference>
<name>A0A1B0C3Q2_9MUSC</name>
<dbReference type="EnsemblMetazoa" id="GPPI048267-RA">
    <property type="protein sequence ID" value="GPPI048267-PA"/>
    <property type="gene ID" value="GPPI048267"/>
</dbReference>
<dbReference type="InterPro" id="IPR016163">
    <property type="entry name" value="Ald_DH_C"/>
</dbReference>
<sequence length="104" mass="11659">MDVQGPTSSRAILEPSQSNETEENDGNEDENLAKIHELRSAPLPIMHSGHIVSVIKFKTEEEEALEKAKQTQRGLAGYFSSENLQQVFRVAKLFELRMVNANGF</sequence>
<dbReference type="InterPro" id="IPR015590">
    <property type="entry name" value="Aldehyde_DH_dom"/>
</dbReference>
<protein>
    <recommendedName>
        <fullName evidence="2">Aldehyde dehydrogenase domain-containing protein</fullName>
    </recommendedName>
</protein>
<proteinExistence type="predicted"/>
<keyword evidence="4" id="KW-1185">Reference proteome</keyword>
<dbReference type="EMBL" id="JXJN01025065">
    <property type="status" value="NOT_ANNOTATED_CDS"/>
    <property type="molecule type" value="Genomic_DNA"/>
</dbReference>
<feature type="compositionally biased region" description="Acidic residues" evidence="1">
    <location>
        <begin position="20"/>
        <end position="30"/>
    </location>
</feature>
<feature type="domain" description="Aldehyde dehydrogenase" evidence="2">
    <location>
        <begin position="49"/>
        <end position="103"/>
    </location>
</feature>
<dbReference type="GO" id="GO:0016620">
    <property type="term" value="F:oxidoreductase activity, acting on the aldehyde or oxo group of donors, NAD or NADP as acceptor"/>
    <property type="evidence" value="ECO:0007669"/>
    <property type="project" value="InterPro"/>
</dbReference>
<dbReference type="Gene3D" id="3.40.309.10">
    <property type="entry name" value="Aldehyde Dehydrogenase, Chain A, domain 2"/>
    <property type="match status" value="1"/>
</dbReference>
<evidence type="ECO:0000313" key="4">
    <source>
        <dbReference type="Proteomes" id="UP000092460"/>
    </source>
</evidence>
<organism evidence="3 4">
    <name type="scientific">Glossina palpalis gambiensis</name>
    <dbReference type="NCBI Taxonomy" id="67801"/>
    <lineage>
        <taxon>Eukaryota</taxon>
        <taxon>Metazoa</taxon>
        <taxon>Ecdysozoa</taxon>
        <taxon>Arthropoda</taxon>
        <taxon>Hexapoda</taxon>
        <taxon>Insecta</taxon>
        <taxon>Pterygota</taxon>
        <taxon>Neoptera</taxon>
        <taxon>Endopterygota</taxon>
        <taxon>Diptera</taxon>
        <taxon>Brachycera</taxon>
        <taxon>Muscomorpha</taxon>
        <taxon>Hippoboscoidea</taxon>
        <taxon>Glossinidae</taxon>
        <taxon>Glossina</taxon>
    </lineage>
</organism>
<dbReference type="STRING" id="67801.A0A1B0C3Q2"/>
<dbReference type="Proteomes" id="UP000092460">
    <property type="component" value="Unassembled WGS sequence"/>
</dbReference>
<dbReference type="VEuPathDB" id="VectorBase:GPPI048267"/>
<dbReference type="InterPro" id="IPR016161">
    <property type="entry name" value="Ald_DH/histidinol_DH"/>
</dbReference>